<evidence type="ECO:0000256" key="2">
    <source>
        <dbReference type="PIRSR" id="PIRSR640198-2"/>
    </source>
</evidence>
<dbReference type="RefSeq" id="WP_204469313.1">
    <property type="nucleotide sequence ID" value="NZ_JACLYU010000013.1"/>
</dbReference>
<feature type="active site" evidence="1">
    <location>
        <position position="236"/>
    </location>
</feature>
<evidence type="ECO:0000313" key="5">
    <source>
        <dbReference type="Proteomes" id="UP000718821"/>
    </source>
</evidence>
<dbReference type="InterPro" id="IPR040198">
    <property type="entry name" value="Fido_containing"/>
</dbReference>
<sequence length="413" mass="46348">MPYLSIQRTVHMTRSAELPQVVADREYEARLRGWGTFRSGVRLGGHEVFVVNFSELALLTDRIREQEAQVEALWRALPSVANQSYLVDLLSNELESTNTIEGVRSTRKEIGDALESAMSNDGAHRRFGEMAKLFMALSADDDGARSLPETLEDVRAIYDRVVSGELAEADRPDGDLFRAGPVYIDDPSTGRRIHAGVVPESEIKVALTQWLALMRNQEIPPLLRAVMCHFVFEYVHPFYDGNGRTGRFLLAWQLRQALGVFTAVSISPAIEAGKDRYYKAFEEAQHPLNCCDASLFCRQMLRFVSDAQQHLVDDLTEKSARLGAASEALRRLCSERGYDETLMDILGFLTQEELFGVGVRRLTRGQMEQAGHMGRARVRNALARLESDGMVAHAGQRPARYFLAEEARRILLG</sequence>
<keyword evidence="2" id="KW-0547">Nucleotide-binding</keyword>
<reference evidence="4" key="1">
    <citation type="submission" date="2020-08" db="EMBL/GenBank/DDBJ databases">
        <authorList>
            <person name="Cejkova D."/>
            <person name="Kubasova T."/>
            <person name="Jahodarova E."/>
            <person name="Rychlik I."/>
        </authorList>
    </citation>
    <scope>NUCLEOTIDE SEQUENCE</scope>
    <source>
        <strain evidence="4">An836</strain>
    </source>
</reference>
<gene>
    <name evidence="4" type="ORF">H7U32_07035</name>
</gene>
<evidence type="ECO:0000259" key="3">
    <source>
        <dbReference type="PROSITE" id="PS51459"/>
    </source>
</evidence>
<dbReference type="PANTHER" id="PTHR13504:SF40">
    <property type="entry name" value="FIDO DOMAIN-CONTAINING PROTEIN"/>
    <property type="match status" value="1"/>
</dbReference>
<name>A0A939BAN2_9BIFI</name>
<accession>A0A939BAN2</accession>
<dbReference type="PANTHER" id="PTHR13504">
    <property type="entry name" value="FIDO DOMAIN-CONTAINING PROTEIN DDB_G0283145"/>
    <property type="match status" value="1"/>
</dbReference>
<dbReference type="InterPro" id="IPR003812">
    <property type="entry name" value="Fido"/>
</dbReference>
<dbReference type="PROSITE" id="PS51459">
    <property type="entry name" value="FIDO"/>
    <property type="match status" value="1"/>
</dbReference>
<reference evidence="4" key="2">
    <citation type="journal article" date="2021" name="Sci. Rep.">
        <title>The distribution of antibiotic resistance genes in chicken gut microbiota commensals.</title>
        <authorList>
            <person name="Juricova H."/>
            <person name="Matiasovicova J."/>
            <person name="Kubasova T."/>
            <person name="Cejkova D."/>
            <person name="Rychlik I."/>
        </authorList>
    </citation>
    <scope>NUCLEOTIDE SEQUENCE</scope>
    <source>
        <strain evidence="4">An836</strain>
    </source>
</reference>
<dbReference type="Gene3D" id="1.10.3290.10">
    <property type="entry name" value="Fido-like domain"/>
    <property type="match status" value="1"/>
</dbReference>
<feature type="domain" description="Fido" evidence="3">
    <location>
        <begin position="149"/>
        <end position="306"/>
    </location>
</feature>
<protein>
    <submittedName>
        <fullName evidence="4">Fic family protein</fullName>
    </submittedName>
</protein>
<dbReference type="InterPro" id="IPR036597">
    <property type="entry name" value="Fido-like_dom_sf"/>
</dbReference>
<dbReference type="GO" id="GO:0005524">
    <property type="term" value="F:ATP binding"/>
    <property type="evidence" value="ECO:0007669"/>
    <property type="project" value="UniProtKB-KW"/>
</dbReference>
<keyword evidence="2" id="KW-0067">ATP-binding</keyword>
<evidence type="ECO:0000256" key="1">
    <source>
        <dbReference type="PIRSR" id="PIRSR640198-1"/>
    </source>
</evidence>
<feature type="binding site" evidence="2">
    <location>
        <begin position="240"/>
        <end position="247"/>
    </location>
    <ligand>
        <name>ATP</name>
        <dbReference type="ChEBI" id="CHEBI:30616"/>
    </ligand>
</feature>
<comment type="caution">
    <text evidence="4">The sequence shown here is derived from an EMBL/GenBank/DDBJ whole genome shotgun (WGS) entry which is preliminary data.</text>
</comment>
<dbReference type="Pfam" id="PF02661">
    <property type="entry name" value="Fic"/>
    <property type="match status" value="1"/>
</dbReference>
<dbReference type="AlphaFoldDB" id="A0A939BAN2"/>
<dbReference type="Proteomes" id="UP000718821">
    <property type="component" value="Unassembled WGS sequence"/>
</dbReference>
<dbReference type="EMBL" id="JACLYU010000013">
    <property type="protein sequence ID" value="MBM6700056.1"/>
    <property type="molecule type" value="Genomic_DNA"/>
</dbReference>
<evidence type="ECO:0000313" key="4">
    <source>
        <dbReference type="EMBL" id="MBM6700056.1"/>
    </source>
</evidence>
<dbReference type="SUPFAM" id="SSF140931">
    <property type="entry name" value="Fic-like"/>
    <property type="match status" value="1"/>
</dbReference>
<keyword evidence="5" id="KW-1185">Reference proteome</keyword>
<proteinExistence type="predicted"/>
<organism evidence="4 5">
    <name type="scientific">Bifidobacterium pullorum subsp. saeculare</name>
    <dbReference type="NCBI Taxonomy" id="78257"/>
    <lineage>
        <taxon>Bacteria</taxon>
        <taxon>Bacillati</taxon>
        <taxon>Actinomycetota</taxon>
        <taxon>Actinomycetes</taxon>
        <taxon>Bifidobacteriales</taxon>
        <taxon>Bifidobacteriaceae</taxon>
        <taxon>Bifidobacterium</taxon>
    </lineage>
</organism>
<feature type="binding site" evidence="2">
    <location>
        <begin position="277"/>
        <end position="278"/>
    </location>
    <ligand>
        <name>ATP</name>
        <dbReference type="ChEBI" id="CHEBI:30616"/>
    </ligand>
</feature>